<dbReference type="InterPro" id="IPR057365">
    <property type="entry name" value="URGCP"/>
</dbReference>
<evidence type="ECO:0000256" key="2">
    <source>
        <dbReference type="ARBA" id="ARBA00004496"/>
    </source>
</evidence>
<feature type="coiled-coil region" evidence="8">
    <location>
        <begin position="305"/>
        <end position="334"/>
    </location>
</feature>
<dbReference type="InterPro" id="IPR027417">
    <property type="entry name" value="P-loop_NTPase"/>
</dbReference>
<comment type="similarity">
    <text evidence="3">Belongs to the TRAFAC class dynamin-like GTPase superfamily. Very large inducible GTPase (VLIG) family.</text>
</comment>
<dbReference type="AlphaFoldDB" id="A0AAW0N622"/>
<dbReference type="GO" id="GO:0005525">
    <property type="term" value="F:GTP binding"/>
    <property type="evidence" value="ECO:0007669"/>
    <property type="project" value="UniProtKB-KW"/>
</dbReference>
<keyword evidence="8" id="KW-0175">Coiled coil</keyword>
<evidence type="ECO:0000256" key="8">
    <source>
        <dbReference type="SAM" id="Coils"/>
    </source>
</evidence>
<comment type="subcellular location">
    <subcellularLocation>
        <location evidence="2">Cytoplasm</location>
    </subcellularLocation>
    <subcellularLocation>
        <location evidence="1">Nucleus</location>
    </subcellularLocation>
</comment>
<evidence type="ECO:0000256" key="5">
    <source>
        <dbReference type="ARBA" id="ARBA00022741"/>
    </source>
</evidence>
<dbReference type="SUPFAM" id="SSF52540">
    <property type="entry name" value="P-loop containing nucleoside triphosphate hydrolases"/>
    <property type="match status" value="1"/>
</dbReference>
<dbReference type="Pfam" id="PF25683">
    <property type="entry name" value="URGCP_GTPase"/>
    <property type="match status" value="2"/>
</dbReference>
<dbReference type="Pfam" id="PF25496">
    <property type="entry name" value="URGCP"/>
    <property type="match status" value="1"/>
</dbReference>
<feature type="domain" description="VLIG-type G" evidence="9">
    <location>
        <begin position="415"/>
        <end position="635"/>
    </location>
</feature>
<evidence type="ECO:0000313" key="10">
    <source>
        <dbReference type="EMBL" id="KAK7888751.1"/>
    </source>
</evidence>
<dbReference type="GO" id="GO:0005634">
    <property type="term" value="C:nucleus"/>
    <property type="evidence" value="ECO:0007669"/>
    <property type="project" value="UniProtKB-SubCell"/>
</dbReference>
<dbReference type="Gene3D" id="3.40.50.300">
    <property type="entry name" value="P-loop containing nucleotide triphosphate hydrolases"/>
    <property type="match status" value="1"/>
</dbReference>
<dbReference type="GO" id="GO:0005737">
    <property type="term" value="C:cytoplasm"/>
    <property type="evidence" value="ECO:0007669"/>
    <property type="project" value="UniProtKB-SubCell"/>
</dbReference>
<evidence type="ECO:0000256" key="3">
    <source>
        <dbReference type="ARBA" id="ARBA00006828"/>
    </source>
</evidence>
<evidence type="ECO:0000256" key="1">
    <source>
        <dbReference type="ARBA" id="ARBA00004123"/>
    </source>
</evidence>
<keyword evidence="7" id="KW-0539">Nucleus</keyword>
<accession>A0AAW0N622</accession>
<evidence type="ECO:0000256" key="4">
    <source>
        <dbReference type="ARBA" id="ARBA00022490"/>
    </source>
</evidence>
<keyword evidence="11" id="KW-1185">Reference proteome</keyword>
<keyword evidence="4" id="KW-0963">Cytoplasm</keyword>
<evidence type="ECO:0000256" key="7">
    <source>
        <dbReference type="ARBA" id="ARBA00023242"/>
    </source>
</evidence>
<keyword evidence="6" id="KW-0342">GTP-binding</keyword>
<dbReference type="Proteomes" id="UP001460270">
    <property type="component" value="Unassembled WGS sequence"/>
</dbReference>
<dbReference type="EMBL" id="JBBPFD010000018">
    <property type="protein sequence ID" value="KAK7888751.1"/>
    <property type="molecule type" value="Genomic_DNA"/>
</dbReference>
<name>A0AAW0N622_9GOBI</name>
<dbReference type="InterPro" id="IPR030383">
    <property type="entry name" value="G_VLIG_dom"/>
</dbReference>
<comment type="caution">
    <text evidence="10">The sequence shown here is derived from an EMBL/GenBank/DDBJ whole genome shotgun (WGS) entry which is preliminary data.</text>
</comment>
<evidence type="ECO:0000313" key="11">
    <source>
        <dbReference type="Proteomes" id="UP001460270"/>
    </source>
</evidence>
<evidence type="ECO:0000256" key="6">
    <source>
        <dbReference type="ARBA" id="ARBA00023134"/>
    </source>
</evidence>
<reference evidence="11" key="1">
    <citation type="submission" date="2024-04" db="EMBL/GenBank/DDBJ databases">
        <title>Salinicola lusitanus LLJ914,a marine bacterium isolated from the Okinawa Trough.</title>
        <authorList>
            <person name="Li J."/>
        </authorList>
    </citation>
    <scope>NUCLEOTIDE SEQUENCE [LARGE SCALE GENOMIC DNA]</scope>
</reference>
<organism evidence="10 11">
    <name type="scientific">Mugilogobius chulae</name>
    <name type="common">yellowstripe goby</name>
    <dbReference type="NCBI Taxonomy" id="88201"/>
    <lineage>
        <taxon>Eukaryota</taxon>
        <taxon>Metazoa</taxon>
        <taxon>Chordata</taxon>
        <taxon>Craniata</taxon>
        <taxon>Vertebrata</taxon>
        <taxon>Euteleostomi</taxon>
        <taxon>Actinopterygii</taxon>
        <taxon>Neopterygii</taxon>
        <taxon>Teleostei</taxon>
        <taxon>Neoteleostei</taxon>
        <taxon>Acanthomorphata</taxon>
        <taxon>Gobiaria</taxon>
        <taxon>Gobiiformes</taxon>
        <taxon>Gobioidei</taxon>
        <taxon>Gobiidae</taxon>
        <taxon>Gobionellinae</taxon>
        <taxon>Mugilogobius</taxon>
    </lineage>
</organism>
<dbReference type="PROSITE" id="PS51717">
    <property type="entry name" value="G_VLIG"/>
    <property type="match status" value="1"/>
</dbReference>
<sequence length="799" mass="90838">MRAIPHLAHPRCRNPPQLCLAAAGYTAQQSRLERRQWARGEWQLLEVDCASVGSGRSAIVNKQGRHGGAARSVMEFIRKQKTEELLSRLHLQERYENKLTSAEFLQLCQTKEHDQDICEADLCSVYLHKLLMLDYRARYMQAKQGRTNGAYENSDMDDLFDIEEEDESKSEQTQIHSMDVQMAVFHCSDSFLQQKMVTKLSQCQNCRGSNKSQLLFEGVAEIAWYCPSGKLNDSFKDCVAFCNLHGDGLTHDKQLNILMEMSSINVVFVPKIDRNNESAKVIKRLQESPKPLIVLIENSGKEFKSKQAEAELKSKQAEAELKSKQAELAKLSNDLQSATCGLEHIFREMAQIYEAHKSLDKPPNSEQTDWSKYPELAAELMISGHPMELMDGDAGHVPLTWISSLIDEVIHKLGDKRVFVLTVLGIQSSGKSTMLNAMFGLQFSVSSGRCTRGAFMQLVELSEEMKKDFKWDYILVVDTEGLRAPELDGNVTIHHDNELATFVVGVGNMTLVNIFGENPNEIQDVLQIVNVSDVSAVEKNMDGKRKLQEKLDKMTQLAATEEVCQADIFSDIIEFDIQKDVKYFAQLWEGTPPMAPPNPGYSESVQDLRKFILSKASKSPGVTLSAFRSKVDDLWNALLNENFVFSFKNTLEIAAYRKLERKASQEFEDRKAAFEKNLFQRSMELAYQLRDQPQADQDLEEQFNNMWDSLACELTQVAQNIKPAENIDLAKDQDRVLYEYGFEKDLIEKEDVYSATLNCLNMETILSMLHRNLRNGDSRRLLTAFHRKTKSKSKTSSQM</sequence>
<evidence type="ECO:0000259" key="9">
    <source>
        <dbReference type="PROSITE" id="PS51717"/>
    </source>
</evidence>
<gene>
    <name evidence="10" type="ORF">WMY93_024311</name>
</gene>
<proteinExistence type="inferred from homology"/>
<dbReference type="PANTHER" id="PTHR22796:SF6">
    <property type="entry name" value="INTERFERON-INDUCED VERY LARGE GTPASE 1-RELATED"/>
    <property type="match status" value="1"/>
</dbReference>
<dbReference type="PANTHER" id="PTHR22796">
    <property type="entry name" value="URG4-RELATED"/>
    <property type="match status" value="1"/>
</dbReference>
<keyword evidence="5" id="KW-0547">Nucleotide-binding</keyword>
<protein>
    <recommendedName>
        <fullName evidence="9">VLIG-type G domain-containing protein</fullName>
    </recommendedName>
</protein>